<dbReference type="PANTHER" id="PTHR43798:SF6">
    <property type="entry name" value="HYDROLASE, PUTATIVE (AFU_ORTHOLOGUE AFUA_4G13070)-RELATED"/>
    <property type="match status" value="1"/>
</dbReference>
<accession>A0A7W3UH29</accession>
<dbReference type="Proteomes" id="UP000534578">
    <property type="component" value="Unassembled WGS sequence"/>
</dbReference>
<dbReference type="SUPFAM" id="SSF53474">
    <property type="entry name" value="alpha/beta-Hydrolases"/>
    <property type="match status" value="1"/>
</dbReference>
<proteinExistence type="predicted"/>
<dbReference type="AlphaFoldDB" id="A0A7W3UH29"/>
<dbReference type="PRINTS" id="PR00111">
    <property type="entry name" value="ABHYDROLASE"/>
</dbReference>
<dbReference type="InterPro" id="IPR050266">
    <property type="entry name" value="AB_hydrolase_sf"/>
</dbReference>
<keyword evidence="2" id="KW-0378">Hydrolase</keyword>
<organism evidence="2 3">
    <name type="scientific">Limosilactobacillus agrestis</name>
    <dbReference type="NCBI Taxonomy" id="2759748"/>
    <lineage>
        <taxon>Bacteria</taxon>
        <taxon>Bacillati</taxon>
        <taxon>Bacillota</taxon>
        <taxon>Bacilli</taxon>
        <taxon>Lactobacillales</taxon>
        <taxon>Lactobacillaceae</taxon>
        <taxon>Limosilactobacillus</taxon>
    </lineage>
</organism>
<evidence type="ECO:0000313" key="3">
    <source>
        <dbReference type="Proteomes" id="UP000534578"/>
    </source>
</evidence>
<dbReference type="Pfam" id="PF00561">
    <property type="entry name" value="Abhydrolase_1"/>
    <property type="match status" value="1"/>
</dbReference>
<gene>
    <name evidence="2" type="ORF">H5R92_03835</name>
</gene>
<dbReference type="Gene3D" id="3.40.50.1820">
    <property type="entry name" value="alpha/beta hydrolase"/>
    <property type="match status" value="1"/>
</dbReference>
<dbReference type="PANTHER" id="PTHR43798">
    <property type="entry name" value="MONOACYLGLYCEROL LIPASE"/>
    <property type="match status" value="1"/>
</dbReference>
<protein>
    <submittedName>
        <fullName evidence="2">Alpha/beta hydrolase</fullName>
    </submittedName>
</protein>
<evidence type="ECO:0000313" key="2">
    <source>
        <dbReference type="EMBL" id="MBB1095319.1"/>
    </source>
</evidence>
<sequence length="268" mass="30598">MKLHYDIRGDGTPVLLIHGLGCDMNLIIDAFEPIFTNETRNYKRIYVDLPGMGESSKTLTYASSDKILTILEKFVDKIIGKEHFLLVGQSFGGYLSRGLLAHYRFQVNGLTLLCPVVIPTSADRDLPQQYLSFADEKYLKTFDKKLAKLIKENLIIANKQTIERQQKEVLSGLAKADQQFLKALQKDYTFSTNVDEVIAAMNYDKPSLILTGHQDTRVGYKDQWKLFELFPRATFTVLDVADHSLQIEEPTVFNVLVKNWLNRLVKFA</sequence>
<dbReference type="GO" id="GO:0016787">
    <property type="term" value="F:hydrolase activity"/>
    <property type="evidence" value="ECO:0007669"/>
    <property type="project" value="UniProtKB-KW"/>
</dbReference>
<reference evidence="2 3" key="1">
    <citation type="submission" date="2020-07" db="EMBL/GenBank/DDBJ databases">
        <title>Description of Limosilactobacillus balticus sp. nov., Limosilactobacillus agrestis sp. nov., Limosilactobacillus albertensis sp. nov., Limosilactobacillus rudii sp. nov., Limosilactobacillus fastidiosus sp. nov., five novel Limosilactobacillus species isolated from the vertebrate gastrointestinal tract, and proposal of 6 subspecies of Limosilactobacillus reuteri adapted to the gastrointestinal tract of specific vertebrate hosts.</title>
        <authorList>
            <person name="Li F."/>
            <person name="Cheng C."/>
            <person name="Zheng J."/>
            <person name="Quevedo R.M."/>
            <person name="Li J."/>
            <person name="Roos S."/>
            <person name="Gaenzle M.G."/>
            <person name="Walter J."/>
        </authorList>
    </citation>
    <scope>NUCLEOTIDE SEQUENCE [LARGE SCALE GENOMIC DNA]</scope>
    <source>
        <strain evidence="2 3">BG-MG3-A</strain>
    </source>
</reference>
<comment type="caution">
    <text evidence="2">The sequence shown here is derived from an EMBL/GenBank/DDBJ whole genome shotgun (WGS) entry which is preliminary data.</text>
</comment>
<dbReference type="InterPro" id="IPR029058">
    <property type="entry name" value="AB_hydrolase_fold"/>
</dbReference>
<evidence type="ECO:0000259" key="1">
    <source>
        <dbReference type="Pfam" id="PF00561"/>
    </source>
</evidence>
<dbReference type="InterPro" id="IPR000073">
    <property type="entry name" value="AB_hydrolase_1"/>
</dbReference>
<dbReference type="EMBL" id="JACIVE010000043">
    <property type="protein sequence ID" value="MBB1095319.1"/>
    <property type="molecule type" value="Genomic_DNA"/>
</dbReference>
<name>A0A7W3UH29_9LACO</name>
<feature type="domain" description="AB hydrolase-1" evidence="1">
    <location>
        <begin position="13"/>
        <end position="250"/>
    </location>
</feature>